<feature type="compositionally biased region" description="Basic and acidic residues" evidence="1">
    <location>
        <begin position="134"/>
        <end position="147"/>
    </location>
</feature>
<organism evidence="2 3">
    <name type="scientific">Enterococcus diestrammenae</name>
    <dbReference type="NCBI Taxonomy" id="1155073"/>
    <lineage>
        <taxon>Bacteria</taxon>
        <taxon>Bacillati</taxon>
        <taxon>Bacillota</taxon>
        <taxon>Bacilli</taxon>
        <taxon>Lactobacillales</taxon>
        <taxon>Enterococcaceae</taxon>
        <taxon>Enterococcus</taxon>
    </lineage>
</organism>
<dbReference type="SUPFAM" id="SSF160515">
    <property type="entry name" value="YueI-like"/>
    <property type="match status" value="1"/>
</dbReference>
<feature type="region of interest" description="Disordered" evidence="1">
    <location>
        <begin position="126"/>
        <end position="147"/>
    </location>
</feature>
<keyword evidence="3" id="KW-1185">Reference proteome</keyword>
<name>A0ABV0F5I9_9ENTE</name>
<dbReference type="Gene3D" id="3.30.1330.30">
    <property type="match status" value="1"/>
</dbReference>
<reference evidence="3" key="1">
    <citation type="submission" date="2016-06" db="EMBL/GenBank/DDBJ databases">
        <title>Four novel species of enterococci isolated from chicken manure.</title>
        <authorList>
            <person name="Van Tyne D."/>
        </authorList>
    </citation>
    <scope>NUCLEOTIDE SEQUENCE [LARGE SCALE GENOMIC DNA]</scope>
    <source>
        <strain evidence="3">JM9A</strain>
    </source>
</reference>
<evidence type="ECO:0000313" key="3">
    <source>
        <dbReference type="Proteomes" id="UP001429357"/>
    </source>
</evidence>
<protein>
    <recommendedName>
        <fullName evidence="4">DUF1694 domain-containing protein</fullName>
    </recommendedName>
</protein>
<sequence length="147" mass="16404">MADEMQKHLDKGMYGAPLLNPEEQRKYMGTFRERCYLSMTLTQMKDKANKEALQKELAANPDAQVLMNGKLPESLQTDYIQLLTKAGAKFTIVNDFVSSAPDGLGLLVVAKEAVNEPVIDVAKKYPATSNKTPEPPKKPGFFEKLFH</sequence>
<dbReference type="Proteomes" id="UP001429357">
    <property type="component" value="Unassembled WGS sequence"/>
</dbReference>
<dbReference type="RefSeq" id="WP_161868776.1">
    <property type="nucleotide sequence ID" value="NZ_MAEI02000001.1"/>
</dbReference>
<dbReference type="EMBL" id="MAEI02000001">
    <property type="protein sequence ID" value="MEO1783300.1"/>
    <property type="molecule type" value="Genomic_DNA"/>
</dbReference>
<evidence type="ECO:0000256" key="1">
    <source>
        <dbReference type="SAM" id="MobiDB-lite"/>
    </source>
</evidence>
<dbReference type="Pfam" id="PF07997">
    <property type="entry name" value="DUF1694"/>
    <property type="match status" value="1"/>
</dbReference>
<gene>
    <name evidence="2" type="ORF">BAU18_002920</name>
</gene>
<proteinExistence type="predicted"/>
<evidence type="ECO:0000313" key="2">
    <source>
        <dbReference type="EMBL" id="MEO1783300.1"/>
    </source>
</evidence>
<dbReference type="PIRSF" id="PIRSF034303">
    <property type="entry name" value="DUF1694"/>
    <property type="match status" value="1"/>
</dbReference>
<accession>A0ABV0F5I9</accession>
<reference evidence="2 3" key="2">
    <citation type="submission" date="2024-02" db="EMBL/GenBank/DDBJ databases">
        <title>The Genome Sequence of Enterococcus diestrammenae JM9A.</title>
        <authorList>
            <person name="Earl A."/>
            <person name="Manson A."/>
            <person name="Gilmore M."/>
            <person name="Sanders J."/>
            <person name="Shea T."/>
            <person name="Howe W."/>
            <person name="Livny J."/>
            <person name="Cuomo C."/>
            <person name="Neafsey D."/>
            <person name="Birren B."/>
        </authorList>
    </citation>
    <scope>NUCLEOTIDE SEQUENCE [LARGE SCALE GENOMIC DNA]</scope>
    <source>
        <strain evidence="2 3">JM9A</strain>
    </source>
</reference>
<dbReference type="InterPro" id="IPR012543">
    <property type="entry name" value="DUF1694"/>
</dbReference>
<evidence type="ECO:0008006" key="4">
    <source>
        <dbReference type="Google" id="ProtNLM"/>
    </source>
</evidence>
<comment type="caution">
    <text evidence="2">The sequence shown here is derived from an EMBL/GenBank/DDBJ whole genome shotgun (WGS) entry which is preliminary data.</text>
</comment>
<dbReference type="InterPro" id="IPR029064">
    <property type="entry name" value="Ribosomal_eL30-like_sf"/>
</dbReference>